<dbReference type="RefSeq" id="XP_033599553.1">
    <property type="nucleotide sequence ID" value="XM_033748270.1"/>
</dbReference>
<comment type="subunit">
    <text evidence="2">Component of the EKC/KEOPS complex composed of at least BUD32, CGI121, GON7, KAE1 and PCC1; the whole complex dimerizes.</text>
</comment>
<comment type="catalytic activity">
    <reaction evidence="9">
        <text>L-seryl-[protein] + ATP = O-phospho-L-seryl-[protein] + ADP + H(+)</text>
        <dbReference type="Rhea" id="RHEA:17989"/>
        <dbReference type="Rhea" id="RHEA-COMP:9863"/>
        <dbReference type="Rhea" id="RHEA-COMP:11604"/>
        <dbReference type="ChEBI" id="CHEBI:15378"/>
        <dbReference type="ChEBI" id="CHEBI:29999"/>
        <dbReference type="ChEBI" id="CHEBI:30616"/>
        <dbReference type="ChEBI" id="CHEBI:83421"/>
        <dbReference type="ChEBI" id="CHEBI:456216"/>
        <dbReference type="EC" id="2.7.11.1"/>
    </reaction>
</comment>
<name>A0A6A6W2M8_9PEZI</name>
<organism evidence="12 13">
    <name type="scientific">Pseudovirgaria hyperparasitica</name>
    <dbReference type="NCBI Taxonomy" id="470096"/>
    <lineage>
        <taxon>Eukaryota</taxon>
        <taxon>Fungi</taxon>
        <taxon>Dikarya</taxon>
        <taxon>Ascomycota</taxon>
        <taxon>Pezizomycotina</taxon>
        <taxon>Dothideomycetes</taxon>
        <taxon>Dothideomycetes incertae sedis</taxon>
        <taxon>Acrospermales</taxon>
        <taxon>Acrospermaceae</taxon>
        <taxon>Pseudovirgaria</taxon>
    </lineage>
</organism>
<reference evidence="12" key="1">
    <citation type="journal article" date="2020" name="Stud. Mycol.">
        <title>101 Dothideomycetes genomes: a test case for predicting lifestyles and emergence of pathogens.</title>
        <authorList>
            <person name="Haridas S."/>
            <person name="Albert R."/>
            <person name="Binder M."/>
            <person name="Bloem J."/>
            <person name="Labutti K."/>
            <person name="Salamov A."/>
            <person name="Andreopoulos B."/>
            <person name="Baker S."/>
            <person name="Barry K."/>
            <person name="Bills G."/>
            <person name="Bluhm B."/>
            <person name="Cannon C."/>
            <person name="Castanera R."/>
            <person name="Culley D."/>
            <person name="Daum C."/>
            <person name="Ezra D."/>
            <person name="Gonzalez J."/>
            <person name="Henrissat B."/>
            <person name="Kuo A."/>
            <person name="Liang C."/>
            <person name="Lipzen A."/>
            <person name="Lutzoni F."/>
            <person name="Magnuson J."/>
            <person name="Mondo S."/>
            <person name="Nolan M."/>
            <person name="Ohm R."/>
            <person name="Pangilinan J."/>
            <person name="Park H.-J."/>
            <person name="Ramirez L."/>
            <person name="Alfaro M."/>
            <person name="Sun H."/>
            <person name="Tritt A."/>
            <person name="Yoshinaga Y."/>
            <person name="Zwiers L.-H."/>
            <person name="Turgeon B."/>
            <person name="Goodwin S."/>
            <person name="Spatafora J."/>
            <person name="Crous P."/>
            <person name="Grigoriev I."/>
        </authorList>
    </citation>
    <scope>NUCLEOTIDE SEQUENCE</scope>
    <source>
        <strain evidence="12">CBS 121739</strain>
    </source>
</reference>
<dbReference type="GeneID" id="54489324"/>
<comment type="function">
    <text evidence="1">Component of the EKC/KEOPS complex that is required for the formation of a threonylcarbamoyl group on adenosine at position 37 (t(6)A37) in tRNAs that read codons beginning with adenine. The complex is probably involved in the transfer of the threonylcarbamoyl moiety of threonylcarbamoyl-AMP (TC-AMP) to the N6 group of A37. BUD32 has ATPase activity in the context of the EKC/KEOPS complex and likely plays a supporting role to the catalytic subunit KAE1. The EKC/KEOPS complex also promotes both telomere uncapping and telomere elongation. The complex is required for efficient recruitment of transcriptional coactivators.</text>
</comment>
<dbReference type="AlphaFoldDB" id="A0A6A6W2M8"/>
<keyword evidence="13" id="KW-1185">Reference proteome</keyword>
<comment type="catalytic activity">
    <reaction evidence="8">
        <text>L-threonyl-[protein] + ATP = O-phospho-L-threonyl-[protein] + ADP + H(+)</text>
        <dbReference type="Rhea" id="RHEA:46608"/>
        <dbReference type="Rhea" id="RHEA-COMP:11060"/>
        <dbReference type="Rhea" id="RHEA-COMP:11605"/>
        <dbReference type="ChEBI" id="CHEBI:15378"/>
        <dbReference type="ChEBI" id="CHEBI:30013"/>
        <dbReference type="ChEBI" id="CHEBI:30616"/>
        <dbReference type="ChEBI" id="CHEBI:61977"/>
        <dbReference type="ChEBI" id="CHEBI:456216"/>
        <dbReference type="EC" id="2.7.11.1"/>
    </reaction>
</comment>
<dbReference type="EC" id="2.7.11.1" evidence="3"/>
<dbReference type="SUPFAM" id="SSF56112">
    <property type="entry name" value="Protein kinase-like (PK-like)"/>
    <property type="match status" value="1"/>
</dbReference>
<dbReference type="GO" id="GO:0004674">
    <property type="term" value="F:protein serine/threonine kinase activity"/>
    <property type="evidence" value="ECO:0007669"/>
    <property type="project" value="UniProtKB-EC"/>
</dbReference>
<sequence length="283" mass="31823">MQQCDIQWPRGLGGGDLVGAGTTAIVARLDAVIKFCQPWDSHFLDREKLVYERLGHDHQGIVRYFGVLDNAIVLQFARETSIRQYIGRQTRIPLHLKLRWAEQIFDAVQYVHSRGVLHGDISCNNVFLDHNLNVKLGDFAGSSIDGCPPLVCYETSHELPGTDISAKTELFALGSTVYELMTGSKPYASVSDDQISAYFEASRFPDVTVIPALRNTILKCWSQDYETISEALQDIKLEVATDKLSIFRHIVLFKRKSLLVPLILTLTSILPFIGWAKRSSLLR</sequence>
<dbReference type="EMBL" id="ML996574">
    <property type="protein sequence ID" value="KAF2757102.1"/>
    <property type="molecule type" value="Genomic_DNA"/>
</dbReference>
<evidence type="ECO:0000256" key="5">
    <source>
        <dbReference type="ARBA" id="ARBA00019973"/>
    </source>
</evidence>
<keyword evidence="12" id="KW-0418">Kinase</keyword>
<feature type="domain" description="Protein kinase" evidence="11">
    <location>
        <begin position="1"/>
        <end position="252"/>
    </location>
</feature>
<accession>A0A6A6W2M8</accession>
<dbReference type="PANTHER" id="PTHR44329">
    <property type="entry name" value="SERINE/THREONINE-PROTEIN KINASE TNNI3K-RELATED"/>
    <property type="match status" value="1"/>
</dbReference>
<evidence type="ECO:0000256" key="3">
    <source>
        <dbReference type="ARBA" id="ARBA00012513"/>
    </source>
</evidence>
<evidence type="ECO:0000256" key="7">
    <source>
        <dbReference type="ARBA" id="ARBA00033194"/>
    </source>
</evidence>
<evidence type="ECO:0000256" key="2">
    <source>
        <dbReference type="ARBA" id="ARBA00011534"/>
    </source>
</evidence>
<evidence type="ECO:0000256" key="1">
    <source>
        <dbReference type="ARBA" id="ARBA00003747"/>
    </source>
</evidence>
<dbReference type="InterPro" id="IPR051681">
    <property type="entry name" value="Ser/Thr_Kinases-Pseudokinases"/>
</dbReference>
<gene>
    <name evidence="12" type="ORF">EJ05DRAFT_511841</name>
</gene>
<evidence type="ECO:0000256" key="10">
    <source>
        <dbReference type="SAM" id="Phobius"/>
    </source>
</evidence>
<dbReference type="InterPro" id="IPR000719">
    <property type="entry name" value="Prot_kinase_dom"/>
</dbReference>
<proteinExistence type="predicted"/>
<dbReference type="OrthoDB" id="1668230at2759"/>
<evidence type="ECO:0000313" key="12">
    <source>
        <dbReference type="EMBL" id="KAF2757102.1"/>
    </source>
</evidence>
<dbReference type="InterPro" id="IPR008266">
    <property type="entry name" value="Tyr_kinase_AS"/>
</dbReference>
<keyword evidence="10" id="KW-1133">Transmembrane helix</keyword>
<dbReference type="Proteomes" id="UP000799437">
    <property type="component" value="Unassembled WGS sequence"/>
</dbReference>
<evidence type="ECO:0000313" key="13">
    <source>
        <dbReference type="Proteomes" id="UP000799437"/>
    </source>
</evidence>
<dbReference type="InterPro" id="IPR011009">
    <property type="entry name" value="Kinase-like_dom_sf"/>
</dbReference>
<dbReference type="Gene3D" id="1.10.510.10">
    <property type="entry name" value="Transferase(Phosphotransferase) domain 1"/>
    <property type="match status" value="1"/>
</dbReference>
<dbReference type="Pfam" id="PF00069">
    <property type="entry name" value="Pkinase"/>
    <property type="match status" value="1"/>
</dbReference>
<protein>
    <recommendedName>
        <fullName evidence="5">EKC/KEOPS complex subunit BUD32</fullName>
        <ecNumber evidence="3">2.7.11.1</ecNumber>
    </recommendedName>
    <alternativeName>
        <fullName evidence="6 7">Atypical Serine/threonine protein kinase BUD32</fullName>
    </alternativeName>
    <alternativeName>
        <fullName evidence="4">EKC/KEOPS complex subunit bud32</fullName>
    </alternativeName>
</protein>
<evidence type="ECO:0000256" key="8">
    <source>
        <dbReference type="ARBA" id="ARBA00047899"/>
    </source>
</evidence>
<keyword evidence="10" id="KW-0472">Membrane</keyword>
<keyword evidence="10" id="KW-0812">Transmembrane</keyword>
<dbReference type="PROSITE" id="PS50011">
    <property type="entry name" value="PROTEIN_KINASE_DOM"/>
    <property type="match status" value="1"/>
</dbReference>
<evidence type="ECO:0000256" key="9">
    <source>
        <dbReference type="ARBA" id="ARBA00048679"/>
    </source>
</evidence>
<feature type="transmembrane region" description="Helical" evidence="10">
    <location>
        <begin position="258"/>
        <end position="276"/>
    </location>
</feature>
<dbReference type="PROSITE" id="PS00109">
    <property type="entry name" value="PROTEIN_KINASE_TYR"/>
    <property type="match status" value="1"/>
</dbReference>
<evidence type="ECO:0000256" key="6">
    <source>
        <dbReference type="ARBA" id="ARBA00030980"/>
    </source>
</evidence>
<evidence type="ECO:0000256" key="4">
    <source>
        <dbReference type="ARBA" id="ARBA00013948"/>
    </source>
</evidence>
<dbReference type="GO" id="GO:0005524">
    <property type="term" value="F:ATP binding"/>
    <property type="evidence" value="ECO:0007669"/>
    <property type="project" value="InterPro"/>
</dbReference>
<keyword evidence="12" id="KW-0808">Transferase</keyword>
<evidence type="ECO:0000259" key="11">
    <source>
        <dbReference type="PROSITE" id="PS50011"/>
    </source>
</evidence>